<keyword evidence="1" id="KW-1133">Transmembrane helix</keyword>
<reference evidence="2 3" key="1">
    <citation type="submission" date="2015-01" db="EMBL/GenBank/DDBJ databases">
        <title>Evolution of Trichinella species and genotypes.</title>
        <authorList>
            <person name="Korhonen P.K."/>
            <person name="Edoardo P."/>
            <person name="Giuseppe L.R."/>
            <person name="Gasser R.B."/>
        </authorList>
    </citation>
    <scope>NUCLEOTIDE SEQUENCE [LARGE SCALE GENOMIC DNA]</scope>
    <source>
        <strain evidence="2">ISS417</strain>
    </source>
</reference>
<keyword evidence="1" id="KW-0472">Membrane</keyword>
<sequence>MSQMERTIVDHKKWTRAAQRSTIYLSILYLSVTILILYISILIRHAWDAVVRCGIQNDFRTSRDDKRDLAVLVGREPAGRGLSSPGTALALLSAASLTGAASLTTVAASLSEPAALSATPSFAMSAYVRRLRPATFTLFSAAVSLSLLLL</sequence>
<keyword evidence="3" id="KW-1185">Reference proteome</keyword>
<name>A0A0V0TPJ2_9BILA</name>
<accession>A0A0V0TPJ2</accession>
<gene>
    <name evidence="2" type="ORF">T05_4983</name>
</gene>
<proteinExistence type="predicted"/>
<organism evidence="2 3">
    <name type="scientific">Trichinella murrelli</name>
    <dbReference type="NCBI Taxonomy" id="144512"/>
    <lineage>
        <taxon>Eukaryota</taxon>
        <taxon>Metazoa</taxon>
        <taxon>Ecdysozoa</taxon>
        <taxon>Nematoda</taxon>
        <taxon>Enoplea</taxon>
        <taxon>Dorylaimia</taxon>
        <taxon>Trichinellida</taxon>
        <taxon>Trichinellidae</taxon>
        <taxon>Trichinella</taxon>
    </lineage>
</organism>
<dbReference type="EMBL" id="JYDJ01000185">
    <property type="protein sequence ID" value="KRX40933.1"/>
    <property type="molecule type" value="Genomic_DNA"/>
</dbReference>
<comment type="caution">
    <text evidence="2">The sequence shown here is derived from an EMBL/GenBank/DDBJ whole genome shotgun (WGS) entry which is preliminary data.</text>
</comment>
<protein>
    <submittedName>
        <fullName evidence="2">Uncharacterized protein</fullName>
    </submittedName>
</protein>
<keyword evidence="1" id="KW-0812">Transmembrane</keyword>
<evidence type="ECO:0000313" key="2">
    <source>
        <dbReference type="EMBL" id="KRX40933.1"/>
    </source>
</evidence>
<dbReference type="Proteomes" id="UP000055048">
    <property type="component" value="Unassembled WGS sequence"/>
</dbReference>
<evidence type="ECO:0000256" key="1">
    <source>
        <dbReference type="SAM" id="Phobius"/>
    </source>
</evidence>
<dbReference type="AlphaFoldDB" id="A0A0V0TPJ2"/>
<feature type="transmembrane region" description="Helical" evidence="1">
    <location>
        <begin position="21"/>
        <end position="43"/>
    </location>
</feature>
<evidence type="ECO:0000313" key="3">
    <source>
        <dbReference type="Proteomes" id="UP000055048"/>
    </source>
</evidence>